<comment type="caution">
    <text evidence="4">The sequence shown here is derived from an EMBL/GenBank/DDBJ whole genome shotgun (WGS) entry which is preliminary data.</text>
</comment>
<protein>
    <submittedName>
        <fullName evidence="4">Bifunctional phosphoglucose/phosphomannose isomerase</fullName>
    </submittedName>
</protein>
<dbReference type="Gene3D" id="3.40.50.10490">
    <property type="entry name" value="Glucose-6-phosphate isomerase like protein, domain 1"/>
    <property type="match status" value="2"/>
</dbReference>
<dbReference type="InterPro" id="IPR001347">
    <property type="entry name" value="SIS_dom"/>
</dbReference>
<dbReference type="SUPFAM" id="SSF53697">
    <property type="entry name" value="SIS domain"/>
    <property type="match status" value="1"/>
</dbReference>
<dbReference type="GO" id="GO:0005975">
    <property type="term" value="P:carbohydrate metabolic process"/>
    <property type="evidence" value="ECO:0007669"/>
    <property type="project" value="InterPro"/>
</dbReference>
<evidence type="ECO:0000256" key="2">
    <source>
        <dbReference type="ARBA" id="ARBA00023235"/>
    </source>
</evidence>
<comment type="similarity">
    <text evidence="1">Belongs to the PGI/PMI family.</text>
</comment>
<name>A0A1F7WLW3_9BACT</name>
<dbReference type="InterPro" id="IPR019490">
    <property type="entry name" value="Glu6P/Mann6P_isomerase_C"/>
</dbReference>
<gene>
    <name evidence="4" type="ORF">A2112_02575</name>
</gene>
<dbReference type="CDD" id="cd05637">
    <property type="entry name" value="SIS_PGI_PMI_2"/>
    <property type="match status" value="1"/>
</dbReference>
<proteinExistence type="inferred from homology"/>
<dbReference type="GO" id="GO:0004476">
    <property type="term" value="F:mannose-6-phosphate isomerase activity"/>
    <property type="evidence" value="ECO:0007669"/>
    <property type="project" value="InterPro"/>
</dbReference>
<feature type="domain" description="SIS" evidence="3">
    <location>
        <begin position="43"/>
        <end position="182"/>
    </location>
</feature>
<dbReference type="InterPro" id="IPR035484">
    <property type="entry name" value="SIS_PGI/PMI_1"/>
</dbReference>
<keyword evidence="2 4" id="KW-0413">Isomerase</keyword>
<evidence type="ECO:0000313" key="5">
    <source>
        <dbReference type="Proteomes" id="UP000177091"/>
    </source>
</evidence>
<dbReference type="Pfam" id="PF10432">
    <property type="entry name" value="bact-PGI_C"/>
    <property type="match status" value="1"/>
</dbReference>
<dbReference type="GO" id="GO:0097367">
    <property type="term" value="F:carbohydrate derivative binding"/>
    <property type="evidence" value="ECO:0007669"/>
    <property type="project" value="InterPro"/>
</dbReference>
<dbReference type="InterPro" id="IPR046348">
    <property type="entry name" value="SIS_dom_sf"/>
</dbReference>
<reference evidence="4 5" key="1">
    <citation type="journal article" date="2016" name="Nat. Commun.">
        <title>Thousands of microbial genomes shed light on interconnected biogeochemical processes in an aquifer system.</title>
        <authorList>
            <person name="Anantharaman K."/>
            <person name="Brown C.T."/>
            <person name="Hug L.A."/>
            <person name="Sharon I."/>
            <person name="Castelle C.J."/>
            <person name="Probst A.J."/>
            <person name="Thomas B.C."/>
            <person name="Singh A."/>
            <person name="Wilkins M.J."/>
            <person name="Karaoz U."/>
            <person name="Brodie E.L."/>
            <person name="Williams K.H."/>
            <person name="Hubbard S.S."/>
            <person name="Banfield J.F."/>
        </authorList>
    </citation>
    <scope>NUCLEOTIDE SEQUENCE [LARGE SCALE GENOMIC DNA]</scope>
</reference>
<sequence length="359" mass="39274">MDSLDDLGKISELDKGNILGSIDALPRQVSQAWQEVSKIASGLPEDYHHISNIVVSGMGGSALPGRVLHSLLLSSNLAPLEVVTDYTLPNYVRGDTLVILSSYSGNTAETLSATNEAQSKGAKIFIVTTGGKLAETARAKNIPGYIFEPKENPSNQPRMALGYTITANLALLSGLGFVKVGEAEIKKVVINMEADVAAMGVRAPQKENVAKIYSGKLKNKVPIIISSSHLTGVAHAFKNQLNENSKSFAISFDIPELNHHLLEGLKNPSHLKTLFHFLFFDSELYPDEIKKRYPITLDVVEKNDVESDLVKLRGSTKLEQVYELLVLGSYVSFYLAISYGIDPSPIPWVDYFKNELAKK</sequence>
<evidence type="ECO:0000259" key="3">
    <source>
        <dbReference type="PROSITE" id="PS51464"/>
    </source>
</evidence>
<dbReference type="Pfam" id="PF01380">
    <property type="entry name" value="SIS"/>
    <property type="match status" value="1"/>
</dbReference>
<dbReference type="GO" id="GO:0004347">
    <property type="term" value="F:glucose-6-phosphate isomerase activity"/>
    <property type="evidence" value="ECO:0007669"/>
    <property type="project" value="InterPro"/>
</dbReference>
<dbReference type="NCBIfam" id="TIGR02128">
    <property type="entry name" value="G6PI_arch"/>
    <property type="match status" value="1"/>
</dbReference>
<dbReference type="PROSITE" id="PS51464">
    <property type="entry name" value="SIS"/>
    <property type="match status" value="1"/>
</dbReference>
<evidence type="ECO:0000313" key="4">
    <source>
        <dbReference type="EMBL" id="OGM03831.1"/>
    </source>
</evidence>
<dbReference type="Proteomes" id="UP000177091">
    <property type="component" value="Unassembled WGS sequence"/>
</dbReference>
<dbReference type="GO" id="GO:1901135">
    <property type="term" value="P:carbohydrate derivative metabolic process"/>
    <property type="evidence" value="ECO:0007669"/>
    <property type="project" value="InterPro"/>
</dbReference>
<organism evidence="4 5">
    <name type="scientific">Candidatus Woesebacteria bacterium GWA1_42_12</name>
    <dbReference type="NCBI Taxonomy" id="1802472"/>
    <lineage>
        <taxon>Bacteria</taxon>
        <taxon>Candidatus Woeseibacteriota</taxon>
    </lineage>
</organism>
<dbReference type="AlphaFoldDB" id="A0A1F7WLW3"/>
<evidence type="ECO:0000256" key="1">
    <source>
        <dbReference type="ARBA" id="ARBA00010523"/>
    </source>
</evidence>
<dbReference type="CDD" id="cd05017">
    <property type="entry name" value="SIS_PGI_PMI_1"/>
    <property type="match status" value="1"/>
</dbReference>
<dbReference type="EMBL" id="MGFK01000029">
    <property type="protein sequence ID" value="OGM03831.1"/>
    <property type="molecule type" value="Genomic_DNA"/>
</dbReference>
<accession>A0A1F7WLW3</accession>